<dbReference type="InterPro" id="IPR051913">
    <property type="entry name" value="GH2_Domain-Containing"/>
</dbReference>
<dbReference type="PRINTS" id="PR00132">
    <property type="entry name" value="GLHYDRLASE2"/>
</dbReference>
<feature type="domain" description="Glycoside hydrolase family 2 immunoglobulin-like beta-sandwich" evidence="5">
    <location>
        <begin position="244"/>
        <end position="361"/>
    </location>
</feature>
<evidence type="ECO:0000259" key="7">
    <source>
        <dbReference type="Pfam" id="PF16355"/>
    </source>
</evidence>
<dbReference type="EMBL" id="JAUEDM010000009">
    <property type="protein sequence ID" value="KAK3312281.1"/>
    <property type="molecule type" value="Genomic_DNA"/>
</dbReference>
<dbReference type="Gene3D" id="2.60.120.260">
    <property type="entry name" value="Galactose-binding domain-like"/>
    <property type="match status" value="1"/>
</dbReference>
<proteinExistence type="inferred from homology"/>
<evidence type="ECO:0000259" key="5">
    <source>
        <dbReference type="Pfam" id="PF00703"/>
    </source>
</evidence>
<feature type="domain" description="DUF4982" evidence="7">
    <location>
        <begin position="715"/>
        <end position="776"/>
    </location>
</feature>
<comment type="similarity">
    <text evidence="1">Belongs to the glycosyl hydrolase 2 family.</text>
</comment>
<feature type="chain" id="PRO_5042068274" evidence="4">
    <location>
        <begin position="32"/>
        <end position="903"/>
    </location>
</feature>
<evidence type="ECO:0000313" key="10">
    <source>
        <dbReference type="Proteomes" id="UP001283341"/>
    </source>
</evidence>
<evidence type="ECO:0000259" key="6">
    <source>
        <dbReference type="Pfam" id="PF02836"/>
    </source>
</evidence>
<dbReference type="SUPFAM" id="SSF49303">
    <property type="entry name" value="beta-Galactosidase/glucuronidase domain"/>
    <property type="match status" value="1"/>
</dbReference>
<evidence type="ECO:0000256" key="1">
    <source>
        <dbReference type="ARBA" id="ARBA00007401"/>
    </source>
</evidence>
<feature type="domain" description="Glycoside hydrolase family 2" evidence="8">
    <location>
        <begin position="789"/>
        <end position="894"/>
    </location>
</feature>
<dbReference type="SUPFAM" id="SSF51445">
    <property type="entry name" value="(Trans)glycosidases"/>
    <property type="match status" value="1"/>
</dbReference>
<evidence type="ECO:0000256" key="3">
    <source>
        <dbReference type="ARBA" id="ARBA00023295"/>
    </source>
</evidence>
<dbReference type="InterPro" id="IPR006102">
    <property type="entry name" value="Ig-like_GH2"/>
</dbReference>
<evidence type="ECO:0000259" key="8">
    <source>
        <dbReference type="Pfam" id="PF18565"/>
    </source>
</evidence>
<evidence type="ECO:0000256" key="4">
    <source>
        <dbReference type="SAM" id="SignalP"/>
    </source>
</evidence>
<dbReference type="Gene3D" id="2.60.40.10">
    <property type="entry name" value="Immunoglobulins"/>
    <property type="match status" value="3"/>
</dbReference>
<feature type="domain" description="Glycoside hydrolase family 2 catalytic" evidence="6">
    <location>
        <begin position="370"/>
        <end position="493"/>
    </location>
</feature>
<reference evidence="9" key="2">
    <citation type="submission" date="2023-06" db="EMBL/GenBank/DDBJ databases">
        <authorList>
            <consortium name="Lawrence Berkeley National Laboratory"/>
            <person name="Haridas S."/>
            <person name="Hensen N."/>
            <person name="Bonometti L."/>
            <person name="Westerberg I."/>
            <person name="Brannstrom I.O."/>
            <person name="Guillou S."/>
            <person name="Cros-Aarteil S."/>
            <person name="Calhoun S."/>
            <person name="Kuo A."/>
            <person name="Mondo S."/>
            <person name="Pangilinan J."/>
            <person name="Riley R."/>
            <person name="Labutti K."/>
            <person name="Andreopoulos B."/>
            <person name="Lipzen A."/>
            <person name="Chen C."/>
            <person name="Yanf M."/>
            <person name="Daum C."/>
            <person name="Ng V."/>
            <person name="Clum A."/>
            <person name="Steindorff A."/>
            <person name="Ohm R."/>
            <person name="Martin F."/>
            <person name="Silar P."/>
            <person name="Natvig D."/>
            <person name="Lalanne C."/>
            <person name="Gautier V."/>
            <person name="Ament-Velasquez S.L."/>
            <person name="Kruys A."/>
            <person name="Hutchinson M.I."/>
            <person name="Powell A.J."/>
            <person name="Barry K."/>
            <person name="Miller A.N."/>
            <person name="Grigoriev I.V."/>
            <person name="Debuchy R."/>
            <person name="Gladieux P."/>
            <person name="Thoren M.H."/>
            <person name="Johannesson H."/>
        </authorList>
    </citation>
    <scope>NUCLEOTIDE SEQUENCE</scope>
    <source>
        <strain evidence="9">CBS 118394</strain>
    </source>
</reference>
<organism evidence="9 10">
    <name type="scientific">Apodospora peruviana</name>
    <dbReference type="NCBI Taxonomy" id="516989"/>
    <lineage>
        <taxon>Eukaryota</taxon>
        <taxon>Fungi</taxon>
        <taxon>Dikarya</taxon>
        <taxon>Ascomycota</taxon>
        <taxon>Pezizomycotina</taxon>
        <taxon>Sordariomycetes</taxon>
        <taxon>Sordariomycetidae</taxon>
        <taxon>Sordariales</taxon>
        <taxon>Lasiosphaeriaceae</taxon>
        <taxon>Apodospora</taxon>
    </lineage>
</organism>
<evidence type="ECO:0000313" key="9">
    <source>
        <dbReference type="EMBL" id="KAK3312281.1"/>
    </source>
</evidence>
<dbReference type="InterPro" id="IPR008979">
    <property type="entry name" value="Galactose-bd-like_sf"/>
</dbReference>
<dbReference type="SUPFAM" id="SSF49785">
    <property type="entry name" value="Galactose-binding domain-like"/>
    <property type="match status" value="1"/>
</dbReference>
<keyword evidence="3" id="KW-0326">Glycosidase</keyword>
<dbReference type="Pfam" id="PF16355">
    <property type="entry name" value="DUF4982"/>
    <property type="match status" value="1"/>
</dbReference>
<dbReference type="InterPro" id="IPR013783">
    <property type="entry name" value="Ig-like_fold"/>
</dbReference>
<dbReference type="GO" id="GO:0005975">
    <property type="term" value="P:carbohydrate metabolic process"/>
    <property type="evidence" value="ECO:0007669"/>
    <property type="project" value="InterPro"/>
</dbReference>
<dbReference type="Proteomes" id="UP001283341">
    <property type="component" value="Unassembled WGS sequence"/>
</dbReference>
<keyword evidence="4" id="KW-0732">Signal</keyword>
<dbReference type="PANTHER" id="PTHR42732">
    <property type="entry name" value="BETA-GALACTOSIDASE"/>
    <property type="match status" value="1"/>
</dbReference>
<dbReference type="GO" id="GO:0004553">
    <property type="term" value="F:hydrolase activity, hydrolyzing O-glycosyl compounds"/>
    <property type="evidence" value="ECO:0007669"/>
    <property type="project" value="InterPro"/>
</dbReference>
<dbReference type="Pfam" id="PF18565">
    <property type="entry name" value="Glyco_hydro2_C5"/>
    <property type="match status" value="1"/>
</dbReference>
<dbReference type="InterPro" id="IPR006103">
    <property type="entry name" value="Glyco_hydro_2_cat"/>
</dbReference>
<feature type="signal peptide" evidence="4">
    <location>
        <begin position="1"/>
        <end position="31"/>
    </location>
</feature>
<dbReference type="InterPro" id="IPR040605">
    <property type="entry name" value="Glyco_hydro2_dom5"/>
</dbReference>
<dbReference type="AlphaFoldDB" id="A0AAE0HT93"/>
<keyword evidence="2 9" id="KW-0378">Hydrolase</keyword>
<gene>
    <name evidence="9" type="ORF">B0H66DRAFT_585036</name>
</gene>
<dbReference type="Gene3D" id="3.20.20.80">
    <property type="entry name" value="Glycosidases"/>
    <property type="match status" value="1"/>
</dbReference>
<keyword evidence="10" id="KW-1185">Reference proteome</keyword>
<dbReference type="NCBIfam" id="NF041463">
    <property type="entry name" value="GalB"/>
    <property type="match status" value="1"/>
</dbReference>
<dbReference type="InterPro" id="IPR032311">
    <property type="entry name" value="DUF4982"/>
</dbReference>
<dbReference type="InterPro" id="IPR036156">
    <property type="entry name" value="Beta-gal/glucu_dom_sf"/>
</dbReference>
<dbReference type="Pfam" id="PF00703">
    <property type="entry name" value="Glyco_hydro_2"/>
    <property type="match status" value="1"/>
</dbReference>
<dbReference type="Pfam" id="PF02836">
    <property type="entry name" value="Glyco_hydro_2_C"/>
    <property type="match status" value="1"/>
</dbReference>
<dbReference type="InterPro" id="IPR048229">
    <property type="entry name" value="GalB-like"/>
</dbReference>
<dbReference type="InterPro" id="IPR017853">
    <property type="entry name" value="GH"/>
</dbReference>
<dbReference type="InterPro" id="IPR006101">
    <property type="entry name" value="Glyco_hydro_2"/>
</dbReference>
<evidence type="ECO:0000256" key="2">
    <source>
        <dbReference type="ARBA" id="ARBA00022801"/>
    </source>
</evidence>
<protein>
    <submittedName>
        <fullName evidence="9">Glycoside hydrolase superfamily</fullName>
    </submittedName>
</protein>
<sequence>MTALVNRLAATAHAGVLLFGLLLLLVQAADALWDDAASGRERISLNKGWHFKRWESNPDNIVLKPWILPMANAFINDPATHFKTPVDRQPGFRISFAGDSYNDTDWEAVDLPHDWAIKGPFYTADTPVVGGGMGRLPIHGIAWYRRKLTIGPEDEDRRIYLDIDGAMSYSMVWINGNLAGGWPFGYNSFRVDLTPYLKLNSSDNQLAIRLDNPVQSSRWYPGGGLYRNVWLVKVDDTHIAQWGTLVTTEGATAEAATVQLSVQVENSGNSSREVMVATDIYELADVKAGMRGMKVASLGSKLVSVLPGQRQTVNTSAKVEKPKLWGPPPTQTPNLHVAVTRLILASSNKTIDTYETRFGIRTLNATGERGLLVNGERIYLQGVNQHHDLGALGAAFNHRAAERQLEVLRELGANAIRMSHNPPAPELLDLADEMGFLVMNEAFDCWQNQKNPNDFHLIFDDWSEADLRAMMRRDRNHPSIFAWSTGNEVGEQTDGANGGSIGRRLSAIVHEEDPSHRGSTASMNVAKPNTPFTEAFDIMSLNYQGEGIRDTPAYSGFTGTHTPPLYPDFHKAFPNSLLLSSETAAALSTRGTYFFPVTNESSAPQTDQIPAGGSDPKLRQVSAYELYSTPFGASPDKVFAKQDENQPYVAGEFVWTGWDYLGEPTPYYSARSSYFGIVDLCGFKKDRFHLYQARWRPDLKTAHILPHWNWPDRKGEVTPVHVFTAADEAELFLNGKTLGTLKKASNVTSYRFRWDDVRYEPGELRVVTFKDGKEWANDTVLTTGAPAALRLTADRSLIKADGHDLSFLTVEVVDKDGLVVPDASNAITFTVVTVVGGYDMGEIAATDNGDPYDMVAFPSKTRKAFSGKALAIMRAKPGAGGLVTVVATAEGLTRGIVALTAVP</sequence>
<comment type="caution">
    <text evidence="9">The sequence shown here is derived from an EMBL/GenBank/DDBJ whole genome shotgun (WGS) entry which is preliminary data.</text>
</comment>
<reference evidence="9" key="1">
    <citation type="journal article" date="2023" name="Mol. Phylogenet. Evol.">
        <title>Genome-scale phylogeny and comparative genomics of the fungal order Sordariales.</title>
        <authorList>
            <person name="Hensen N."/>
            <person name="Bonometti L."/>
            <person name="Westerberg I."/>
            <person name="Brannstrom I.O."/>
            <person name="Guillou S."/>
            <person name="Cros-Aarteil S."/>
            <person name="Calhoun S."/>
            <person name="Haridas S."/>
            <person name="Kuo A."/>
            <person name="Mondo S."/>
            <person name="Pangilinan J."/>
            <person name="Riley R."/>
            <person name="LaButti K."/>
            <person name="Andreopoulos B."/>
            <person name="Lipzen A."/>
            <person name="Chen C."/>
            <person name="Yan M."/>
            <person name="Daum C."/>
            <person name="Ng V."/>
            <person name="Clum A."/>
            <person name="Steindorff A."/>
            <person name="Ohm R.A."/>
            <person name="Martin F."/>
            <person name="Silar P."/>
            <person name="Natvig D.O."/>
            <person name="Lalanne C."/>
            <person name="Gautier V."/>
            <person name="Ament-Velasquez S.L."/>
            <person name="Kruys A."/>
            <person name="Hutchinson M.I."/>
            <person name="Powell A.J."/>
            <person name="Barry K."/>
            <person name="Miller A.N."/>
            <person name="Grigoriev I.V."/>
            <person name="Debuchy R."/>
            <person name="Gladieux P."/>
            <person name="Hiltunen Thoren M."/>
            <person name="Johannesson H."/>
        </authorList>
    </citation>
    <scope>NUCLEOTIDE SEQUENCE</scope>
    <source>
        <strain evidence="9">CBS 118394</strain>
    </source>
</reference>
<accession>A0AAE0HT93</accession>
<dbReference type="PANTHER" id="PTHR42732:SF1">
    <property type="entry name" value="BETA-MANNOSIDASE"/>
    <property type="match status" value="1"/>
</dbReference>
<name>A0AAE0HT93_9PEZI</name>